<keyword evidence="2" id="KW-1185">Reference proteome</keyword>
<reference evidence="1 2" key="1">
    <citation type="submission" date="2018-10" db="EMBL/GenBank/DDBJ databases">
        <title>Genome sequencing of Mucilaginibacter sp. HYN0043.</title>
        <authorList>
            <person name="Kim M."/>
            <person name="Yi H."/>
        </authorList>
    </citation>
    <scope>NUCLEOTIDE SEQUENCE [LARGE SCALE GENOMIC DNA]</scope>
    <source>
        <strain evidence="1 2">HYN0043</strain>
    </source>
</reference>
<sequence length="170" mass="19915">MQTEQNPMILTLRLDEKSQAFFNELRMRYFPPERNFLKAHLTLFHQLPNEADTPKYFSSLRYNAFDVEVTGLRHLGAGVAYEIDSGELQEFHRKLSQYFHKVLIPQDRQPFKPHITIQNKVTPAASKDLLTELMGNFKPFTVTATGLDLWEYLGGPWRHSSSYHFFKVNH</sequence>
<gene>
    <name evidence="1" type="ORF">HYN43_029465</name>
</gene>
<dbReference type="AlphaFoldDB" id="A0A494W6H6"/>
<protein>
    <submittedName>
        <fullName evidence="1">2'-5' RNA ligase family protein</fullName>
    </submittedName>
</protein>
<dbReference type="Proteomes" id="UP000270046">
    <property type="component" value="Chromosome"/>
</dbReference>
<dbReference type="GO" id="GO:0016874">
    <property type="term" value="F:ligase activity"/>
    <property type="evidence" value="ECO:0007669"/>
    <property type="project" value="UniProtKB-KW"/>
</dbReference>
<organism evidence="1 2">
    <name type="scientific">Mucilaginibacter celer</name>
    <dbReference type="NCBI Taxonomy" id="2305508"/>
    <lineage>
        <taxon>Bacteria</taxon>
        <taxon>Pseudomonadati</taxon>
        <taxon>Bacteroidota</taxon>
        <taxon>Sphingobacteriia</taxon>
        <taxon>Sphingobacteriales</taxon>
        <taxon>Sphingobacteriaceae</taxon>
        <taxon>Mucilaginibacter</taxon>
    </lineage>
</organism>
<keyword evidence="1" id="KW-0436">Ligase</keyword>
<dbReference type="RefSeq" id="WP_119407391.1">
    <property type="nucleotide sequence ID" value="NZ_CP032869.1"/>
</dbReference>
<dbReference type="Gene3D" id="3.90.1140.10">
    <property type="entry name" value="Cyclic phosphodiesterase"/>
    <property type="match status" value="1"/>
</dbReference>
<dbReference type="OrthoDB" id="793003at2"/>
<evidence type="ECO:0000313" key="1">
    <source>
        <dbReference type="EMBL" id="AYL99148.1"/>
    </source>
</evidence>
<dbReference type="SUPFAM" id="SSF55144">
    <property type="entry name" value="LigT-like"/>
    <property type="match status" value="1"/>
</dbReference>
<evidence type="ECO:0000313" key="2">
    <source>
        <dbReference type="Proteomes" id="UP000270046"/>
    </source>
</evidence>
<dbReference type="InterPro" id="IPR009097">
    <property type="entry name" value="Cyclic_Pdiesterase"/>
</dbReference>
<proteinExistence type="predicted"/>
<dbReference type="Pfam" id="PF13563">
    <property type="entry name" value="2_5_RNA_ligase2"/>
    <property type="match status" value="1"/>
</dbReference>
<accession>A0A494W6H6</accession>
<dbReference type="KEGG" id="muh:HYN43_029465"/>
<name>A0A494W6H6_9SPHI</name>
<dbReference type="EMBL" id="CP032869">
    <property type="protein sequence ID" value="AYL99148.1"/>
    <property type="molecule type" value="Genomic_DNA"/>
</dbReference>